<dbReference type="Gene3D" id="1.10.10.10">
    <property type="entry name" value="Winged helix-like DNA-binding domain superfamily/Winged helix DNA-binding domain"/>
    <property type="match status" value="1"/>
</dbReference>
<dbReference type="KEGG" id="cma:Cmaq_0188"/>
<sequence>MGVAGPEERILLALFMQSAVSEGKAISVSALAKIINSEVSLVSNVLKSLVDQGYVALKDNNVFLTNKGLMRVLSRFS</sequence>
<evidence type="ECO:0000313" key="1">
    <source>
        <dbReference type="EMBL" id="ABW01037.1"/>
    </source>
</evidence>
<name>A8MAA5_CALMQ</name>
<dbReference type="InterPro" id="IPR036390">
    <property type="entry name" value="WH_DNA-bd_sf"/>
</dbReference>
<protein>
    <recommendedName>
        <fullName evidence="3">ArnR1-like winged helix-turn-helix domain-containing protein</fullName>
    </recommendedName>
</protein>
<dbReference type="eggNOG" id="arCOG02100">
    <property type="taxonomic scope" value="Archaea"/>
</dbReference>
<dbReference type="SUPFAM" id="SSF46785">
    <property type="entry name" value="Winged helix' DNA-binding domain"/>
    <property type="match status" value="1"/>
</dbReference>
<reference evidence="1 2" key="1">
    <citation type="submission" date="2007-10" db="EMBL/GenBank/DDBJ databases">
        <title>Complete sequence of Caldivirga maquilingensis IC-167.</title>
        <authorList>
            <consortium name="US DOE Joint Genome Institute"/>
            <person name="Copeland A."/>
            <person name="Lucas S."/>
            <person name="Lapidus A."/>
            <person name="Barry K."/>
            <person name="Glavina del Rio T."/>
            <person name="Dalin E."/>
            <person name="Tice H."/>
            <person name="Pitluck S."/>
            <person name="Saunders E."/>
            <person name="Brettin T."/>
            <person name="Bruce D."/>
            <person name="Detter J.C."/>
            <person name="Han C."/>
            <person name="Schmutz J."/>
            <person name="Larimer F."/>
            <person name="Land M."/>
            <person name="Hauser L."/>
            <person name="Kyrpides N."/>
            <person name="Ivanova N."/>
            <person name="Biddle J.F."/>
            <person name="Zhang Z."/>
            <person name="Fitz-Gibbon S.T."/>
            <person name="Lowe T.M."/>
            <person name="Saltikov C."/>
            <person name="House C.H."/>
            <person name="Richardson P."/>
        </authorList>
    </citation>
    <scope>NUCLEOTIDE SEQUENCE [LARGE SCALE GENOMIC DNA]</scope>
    <source>
        <strain evidence="2">ATCC 700844 / DSM 13496 / JCM 10307 / IC-167</strain>
    </source>
</reference>
<accession>A8MAA5</accession>
<dbReference type="EMBL" id="CP000852">
    <property type="protein sequence ID" value="ABW01037.1"/>
    <property type="molecule type" value="Genomic_DNA"/>
</dbReference>
<evidence type="ECO:0000313" key="2">
    <source>
        <dbReference type="Proteomes" id="UP000001137"/>
    </source>
</evidence>
<dbReference type="STRING" id="397948.Cmaq_0188"/>
<dbReference type="HOGENOM" id="CLU_2629510_0_0_2"/>
<dbReference type="InterPro" id="IPR036388">
    <property type="entry name" value="WH-like_DNA-bd_sf"/>
</dbReference>
<keyword evidence="2" id="KW-1185">Reference proteome</keyword>
<dbReference type="GeneID" id="5710254"/>
<dbReference type="AlphaFoldDB" id="A8MAA5"/>
<evidence type="ECO:0008006" key="3">
    <source>
        <dbReference type="Google" id="ProtNLM"/>
    </source>
</evidence>
<proteinExistence type="predicted"/>
<dbReference type="RefSeq" id="WP_012185257.1">
    <property type="nucleotide sequence ID" value="NC_009954.1"/>
</dbReference>
<organism evidence="1 2">
    <name type="scientific">Caldivirga maquilingensis (strain ATCC 700844 / DSM 13496 / JCM 10307 / IC-167)</name>
    <dbReference type="NCBI Taxonomy" id="397948"/>
    <lineage>
        <taxon>Archaea</taxon>
        <taxon>Thermoproteota</taxon>
        <taxon>Thermoprotei</taxon>
        <taxon>Thermoproteales</taxon>
        <taxon>Thermoproteaceae</taxon>
        <taxon>Caldivirga</taxon>
    </lineage>
</organism>
<dbReference type="Proteomes" id="UP000001137">
    <property type="component" value="Chromosome"/>
</dbReference>
<gene>
    <name evidence="1" type="ordered locus">Cmaq_0188</name>
</gene>
<dbReference type="OrthoDB" id="28699at2157"/>